<comment type="caution">
    <text evidence="1">The sequence shown here is derived from an EMBL/GenBank/DDBJ whole genome shotgun (WGS) entry which is preliminary data.</text>
</comment>
<proteinExistence type="predicted"/>
<evidence type="ECO:0000313" key="1">
    <source>
        <dbReference type="EMBL" id="OEG70786.1"/>
    </source>
</evidence>
<keyword evidence="2" id="KW-1185">Reference proteome</keyword>
<reference evidence="1 2" key="1">
    <citation type="submission" date="2015-11" db="EMBL/GenBank/DDBJ databases">
        <title>Evidence for parallel genomic evolution in an endosymbiosis of termite gut flagellates.</title>
        <authorList>
            <person name="Zheng H."/>
        </authorList>
    </citation>
    <scope>NUCLEOTIDE SEQUENCE [LARGE SCALE GENOMIC DNA]</scope>
    <source>
        <strain evidence="1 2">CET450</strain>
    </source>
</reference>
<organism evidence="1 2">
    <name type="scientific">Endomicrobium trichonymphae</name>
    <dbReference type="NCBI Taxonomy" id="1408204"/>
    <lineage>
        <taxon>Bacteria</taxon>
        <taxon>Pseudomonadati</taxon>
        <taxon>Elusimicrobiota</taxon>
        <taxon>Endomicrobiia</taxon>
        <taxon>Endomicrobiales</taxon>
        <taxon>Endomicrobiaceae</taxon>
        <taxon>Candidatus Endomicrobiellum</taxon>
    </lineage>
</organism>
<protein>
    <submittedName>
        <fullName evidence="1">Uncharacterized protein</fullName>
    </submittedName>
</protein>
<name>A0A1E5IJV9_ENDTX</name>
<sequence>MLTKKHLQNAKFMEYLIDFFDNSRYVKPLYIIEVEKNMLQQRNIRFKQFPVNTELMEKLCSSVSLIIIRIFLILKNMRIIIIMPGASWFIFAARIC</sequence>
<evidence type="ECO:0000313" key="2">
    <source>
        <dbReference type="Proteomes" id="UP000095237"/>
    </source>
</evidence>
<dbReference type="Proteomes" id="UP000095237">
    <property type="component" value="Unassembled WGS sequence"/>
</dbReference>
<accession>A0A1E5IJV9</accession>
<dbReference type="AlphaFoldDB" id="A0A1E5IJV9"/>
<gene>
    <name evidence="1" type="ORF">ATZ36_17590</name>
</gene>
<dbReference type="EMBL" id="LNVX01000291">
    <property type="protein sequence ID" value="OEG70786.1"/>
    <property type="molecule type" value="Genomic_DNA"/>
</dbReference>